<protein>
    <recommendedName>
        <fullName evidence="7">Trehalose-6-phosphate phosphatase C-terminal domain-containing protein</fullName>
    </recommendedName>
</protein>
<dbReference type="Proteomes" id="UP001331761">
    <property type="component" value="Unassembled WGS sequence"/>
</dbReference>
<dbReference type="InterPro" id="IPR044612">
    <property type="entry name" value="ARL2/3"/>
</dbReference>
<dbReference type="Pfam" id="PF21141">
    <property type="entry name" value="T6PP_C"/>
    <property type="match status" value="1"/>
</dbReference>
<dbReference type="GO" id="GO:0005525">
    <property type="term" value="F:GTP binding"/>
    <property type="evidence" value="ECO:0007669"/>
    <property type="project" value="UniProtKB-KW"/>
</dbReference>
<feature type="domain" description="Trehalose-6-phosphate phosphatase C-terminal" evidence="7">
    <location>
        <begin position="185"/>
        <end position="365"/>
    </location>
</feature>
<keyword evidence="2" id="KW-0449">Lipoprotein</keyword>
<dbReference type="GO" id="GO:0046872">
    <property type="term" value="F:metal ion binding"/>
    <property type="evidence" value="ECO:0007669"/>
    <property type="project" value="UniProtKB-KW"/>
</dbReference>
<dbReference type="InterPro" id="IPR027417">
    <property type="entry name" value="P-loop_NTPase"/>
</dbReference>
<evidence type="ECO:0000313" key="8">
    <source>
        <dbReference type="EMBL" id="KAK5969351.1"/>
    </source>
</evidence>
<gene>
    <name evidence="8" type="ORF">GCK32_013516</name>
</gene>
<accession>A0AAN8EW36</accession>
<feature type="binding site" evidence="5">
    <location>
        <begin position="24"/>
        <end position="31"/>
    </location>
    <ligand>
        <name>GTP</name>
        <dbReference type="ChEBI" id="CHEBI:37565"/>
    </ligand>
</feature>
<comment type="caution">
    <text evidence="8">The sequence shown here is derived from an EMBL/GenBank/DDBJ whole genome shotgun (WGS) entry which is preliminary data.</text>
</comment>
<dbReference type="GO" id="GO:0030010">
    <property type="term" value="P:establishment of cell polarity"/>
    <property type="evidence" value="ECO:0007669"/>
    <property type="project" value="UniProtKB-ARBA"/>
</dbReference>
<feature type="binding site" evidence="5">
    <location>
        <position position="71"/>
    </location>
    <ligand>
        <name>GTP</name>
        <dbReference type="ChEBI" id="CHEBI:37565"/>
    </ligand>
</feature>
<keyword evidence="4 5" id="KW-0342">GTP-binding</keyword>
<dbReference type="FunFam" id="3.40.50.300:FF:000412">
    <property type="entry name" value="ADP-ribosylation factor 1"/>
    <property type="match status" value="1"/>
</dbReference>
<dbReference type="SMART" id="SM00175">
    <property type="entry name" value="RAB"/>
    <property type="match status" value="1"/>
</dbReference>
<reference evidence="8 9" key="1">
    <citation type="submission" date="2019-10" db="EMBL/GenBank/DDBJ databases">
        <title>Assembly and Annotation for the nematode Trichostrongylus colubriformis.</title>
        <authorList>
            <person name="Martin J."/>
        </authorList>
    </citation>
    <scope>NUCLEOTIDE SEQUENCE [LARGE SCALE GENOMIC DNA]</scope>
    <source>
        <strain evidence="8">G859</strain>
        <tissue evidence="8">Whole worm</tissue>
    </source>
</reference>
<sequence>MGLLDIIKSFKSNNGREIRILLLGLDNAGKTSILKQLSAEEITNVTPTRGFNVKSVVTNGDIRLNVWDIGGQRSIRPFWSNYFENTDALIYVIDSSDRRRFDETSVELMELLDEEKLSRVPVLIFANKQDLVSSAPASEISKRLKLTEIRDRTLTSSHPVSEEKFKEEVEKAVELLYDADHLYYFFTDRDGTLKSYACSYPSSIQPAYSGVIQAQFARRCAQTCCILTTAPMMHVGVLDVSTIPPGYYYYGASAGREWFIDPANKFKDTSIPEKHLQLLDQVFQNIQQLLERQEFRVFTWVGSGLQKHYGHVTIAHQDIYGSVSNELSEELFDEIHHIVSMLDPDSNILDVKKTKLDTKVVLKVGAIAHIAWHGTECRAVTRSSFQ</sequence>
<feature type="binding site" evidence="6">
    <location>
        <position position="48"/>
    </location>
    <ligand>
        <name>Mg(2+)</name>
        <dbReference type="ChEBI" id="CHEBI:18420"/>
    </ligand>
</feature>
<dbReference type="Gene3D" id="3.30.70.3080">
    <property type="match status" value="1"/>
</dbReference>
<evidence type="ECO:0000256" key="3">
    <source>
        <dbReference type="ARBA" id="ARBA00022741"/>
    </source>
</evidence>
<proteinExistence type="inferred from homology"/>
<comment type="similarity">
    <text evidence="1">Belongs to the small GTPase superfamily. Arf family.</text>
</comment>
<evidence type="ECO:0000256" key="6">
    <source>
        <dbReference type="PIRSR" id="PIRSR606689-2"/>
    </source>
</evidence>
<keyword evidence="2" id="KW-0519">Myristate</keyword>
<keyword evidence="6" id="KW-0479">Metal-binding</keyword>
<keyword evidence="3 5" id="KW-0547">Nucleotide-binding</keyword>
<organism evidence="8 9">
    <name type="scientific">Trichostrongylus colubriformis</name>
    <name type="common">Black scour worm</name>
    <dbReference type="NCBI Taxonomy" id="6319"/>
    <lineage>
        <taxon>Eukaryota</taxon>
        <taxon>Metazoa</taxon>
        <taxon>Ecdysozoa</taxon>
        <taxon>Nematoda</taxon>
        <taxon>Chromadorea</taxon>
        <taxon>Rhabditida</taxon>
        <taxon>Rhabditina</taxon>
        <taxon>Rhabditomorpha</taxon>
        <taxon>Strongyloidea</taxon>
        <taxon>Trichostrongylidae</taxon>
        <taxon>Trichostrongylus</taxon>
    </lineage>
</organism>
<dbReference type="InterPro" id="IPR049063">
    <property type="entry name" value="T6PP_C"/>
</dbReference>
<name>A0AAN8EW36_TRICO</name>
<dbReference type="PANTHER" id="PTHR45697">
    <property type="entry name" value="ADP-RIBOSYLATION FACTOR-LIKE PROTEIN 2-RELATED"/>
    <property type="match status" value="1"/>
</dbReference>
<dbReference type="PROSITE" id="PS51417">
    <property type="entry name" value="ARF"/>
    <property type="match status" value="1"/>
</dbReference>
<dbReference type="InterPro" id="IPR005225">
    <property type="entry name" value="Small_GTP-bd"/>
</dbReference>
<dbReference type="AlphaFoldDB" id="A0AAN8EW36"/>
<feature type="non-terminal residue" evidence="8">
    <location>
        <position position="386"/>
    </location>
</feature>
<dbReference type="GO" id="GO:0003924">
    <property type="term" value="F:GTPase activity"/>
    <property type="evidence" value="ECO:0007669"/>
    <property type="project" value="InterPro"/>
</dbReference>
<evidence type="ECO:0000259" key="7">
    <source>
        <dbReference type="Pfam" id="PF21141"/>
    </source>
</evidence>
<feature type="binding site" evidence="6">
    <location>
        <position position="31"/>
    </location>
    <ligand>
        <name>Mg(2+)</name>
        <dbReference type="ChEBI" id="CHEBI:18420"/>
    </ligand>
</feature>
<dbReference type="Gene3D" id="3.40.50.300">
    <property type="entry name" value="P-loop containing nucleotide triphosphate hydrolases"/>
    <property type="match status" value="1"/>
</dbReference>
<evidence type="ECO:0000256" key="2">
    <source>
        <dbReference type="ARBA" id="ARBA00022707"/>
    </source>
</evidence>
<evidence type="ECO:0000256" key="4">
    <source>
        <dbReference type="ARBA" id="ARBA00023134"/>
    </source>
</evidence>
<evidence type="ECO:0000256" key="5">
    <source>
        <dbReference type="PIRSR" id="PIRSR606689-1"/>
    </source>
</evidence>
<dbReference type="SMART" id="SM00178">
    <property type="entry name" value="SAR"/>
    <property type="match status" value="1"/>
</dbReference>
<evidence type="ECO:0000256" key="1">
    <source>
        <dbReference type="ARBA" id="ARBA00010290"/>
    </source>
</evidence>
<dbReference type="SUPFAM" id="SSF52540">
    <property type="entry name" value="P-loop containing nucleoside triphosphate hydrolases"/>
    <property type="match status" value="1"/>
</dbReference>
<keyword evidence="9" id="KW-1185">Reference proteome</keyword>
<dbReference type="Pfam" id="PF00025">
    <property type="entry name" value="Arf"/>
    <property type="match status" value="1"/>
</dbReference>
<keyword evidence="6" id="KW-0460">Magnesium</keyword>
<feature type="binding site" evidence="5">
    <location>
        <begin position="127"/>
        <end position="130"/>
    </location>
    <ligand>
        <name>GTP</name>
        <dbReference type="ChEBI" id="CHEBI:37565"/>
    </ligand>
</feature>
<dbReference type="SMART" id="SM00177">
    <property type="entry name" value="ARF"/>
    <property type="match status" value="1"/>
</dbReference>
<dbReference type="PRINTS" id="PR00328">
    <property type="entry name" value="SAR1GTPBP"/>
</dbReference>
<dbReference type="InterPro" id="IPR006689">
    <property type="entry name" value="Small_GTPase_ARF/SAR"/>
</dbReference>
<dbReference type="EMBL" id="WIXE01020261">
    <property type="protein sequence ID" value="KAK5969351.1"/>
    <property type="molecule type" value="Genomic_DNA"/>
</dbReference>
<evidence type="ECO:0000313" key="9">
    <source>
        <dbReference type="Proteomes" id="UP001331761"/>
    </source>
</evidence>
<dbReference type="NCBIfam" id="TIGR00231">
    <property type="entry name" value="small_GTP"/>
    <property type="match status" value="1"/>
</dbReference>